<keyword evidence="2" id="KW-0813">Transport</keyword>
<feature type="domain" description="ATPsynthase alpha/beta subunit barrel-sandwich" evidence="7">
    <location>
        <begin position="66"/>
        <end position="125"/>
    </location>
</feature>
<keyword evidence="6" id="KW-0406">Ion transport</keyword>
<comment type="caution">
    <text evidence="8">The sequence shown here is derived from an EMBL/GenBank/DDBJ whole genome shotgun (WGS) entry which is preliminary data.</text>
</comment>
<protein>
    <recommendedName>
        <fullName evidence="7">ATPsynthase alpha/beta subunit barrel-sandwich domain-containing protein</fullName>
    </recommendedName>
</protein>
<evidence type="ECO:0000256" key="2">
    <source>
        <dbReference type="ARBA" id="ARBA00022448"/>
    </source>
</evidence>
<comment type="similarity">
    <text evidence="1">Belongs to the ATPase alpha/beta chains family.</text>
</comment>
<dbReference type="Gene3D" id="3.40.50.10580">
    <property type="entry name" value="ATPase, V1 complex, subunit F"/>
    <property type="match status" value="1"/>
</dbReference>
<evidence type="ECO:0000256" key="4">
    <source>
        <dbReference type="ARBA" id="ARBA00022840"/>
    </source>
</evidence>
<evidence type="ECO:0000313" key="8">
    <source>
        <dbReference type="EMBL" id="GAI04203.1"/>
    </source>
</evidence>
<dbReference type="GO" id="GO:0046961">
    <property type="term" value="F:proton-transporting ATPase activity, rotational mechanism"/>
    <property type="evidence" value="ECO:0007669"/>
    <property type="project" value="InterPro"/>
</dbReference>
<dbReference type="EMBL" id="BARV01012467">
    <property type="protein sequence ID" value="GAI04203.1"/>
    <property type="molecule type" value="Genomic_DNA"/>
</dbReference>
<keyword evidence="4" id="KW-0067">ATP-binding</keyword>
<reference evidence="8" key="1">
    <citation type="journal article" date="2014" name="Front. Microbiol.">
        <title>High frequency of phylogenetically diverse reductive dehalogenase-homologous genes in deep subseafloor sedimentary metagenomes.</title>
        <authorList>
            <person name="Kawai M."/>
            <person name="Futagami T."/>
            <person name="Toyoda A."/>
            <person name="Takaki Y."/>
            <person name="Nishi S."/>
            <person name="Hori S."/>
            <person name="Arai W."/>
            <person name="Tsubouchi T."/>
            <person name="Morono Y."/>
            <person name="Uchiyama I."/>
            <person name="Ito T."/>
            <person name="Fujiyama A."/>
            <person name="Inagaki F."/>
            <person name="Takami H."/>
        </authorList>
    </citation>
    <scope>NUCLEOTIDE SEQUENCE</scope>
    <source>
        <strain evidence="8">Expedition CK06-06</strain>
    </source>
</reference>
<dbReference type="SUPFAM" id="SSF159468">
    <property type="entry name" value="AtpF-like"/>
    <property type="match status" value="1"/>
</dbReference>
<proteinExistence type="inferred from homology"/>
<evidence type="ECO:0000259" key="7">
    <source>
        <dbReference type="Pfam" id="PF16886"/>
    </source>
</evidence>
<dbReference type="AlphaFoldDB" id="X1KC53"/>
<accession>X1KC53</accession>
<dbReference type="GO" id="GO:0046034">
    <property type="term" value="P:ATP metabolic process"/>
    <property type="evidence" value="ECO:0007669"/>
    <property type="project" value="InterPro"/>
</dbReference>
<sequence>MKIAVIGEEDFVRGFEGIGFSVFPIEDSKRATEILKEISSKDFPIIYITETIAKEIEENIEEISKGEVQETPILIHKIMVPPRIKGEIIEIKKGKFTVEEPIAQIRSTVNGKRLTVCMLQRWPVRRPREYKEKFPTDSILVTGT</sequence>
<dbReference type="InterPro" id="IPR031686">
    <property type="entry name" value="ATP-synth_a_Xtn"/>
</dbReference>
<dbReference type="Gene3D" id="2.40.50.100">
    <property type="match status" value="1"/>
</dbReference>
<organism evidence="8">
    <name type="scientific">marine sediment metagenome</name>
    <dbReference type="NCBI Taxonomy" id="412755"/>
    <lineage>
        <taxon>unclassified sequences</taxon>
        <taxon>metagenomes</taxon>
        <taxon>ecological metagenomes</taxon>
    </lineage>
</organism>
<dbReference type="InterPro" id="IPR036906">
    <property type="entry name" value="ATPase_V1_fsu_sf"/>
</dbReference>
<evidence type="ECO:0000256" key="1">
    <source>
        <dbReference type="ARBA" id="ARBA00008936"/>
    </source>
</evidence>
<name>X1KC53_9ZZZZ</name>
<dbReference type="GO" id="GO:0005524">
    <property type="term" value="F:ATP binding"/>
    <property type="evidence" value="ECO:0007669"/>
    <property type="project" value="UniProtKB-KW"/>
</dbReference>
<evidence type="ECO:0000256" key="6">
    <source>
        <dbReference type="ARBA" id="ARBA00023065"/>
    </source>
</evidence>
<gene>
    <name evidence="8" type="ORF">S06H3_23074</name>
</gene>
<evidence type="ECO:0000256" key="5">
    <source>
        <dbReference type="ARBA" id="ARBA00022967"/>
    </source>
</evidence>
<feature type="non-terminal residue" evidence="8">
    <location>
        <position position="144"/>
    </location>
</feature>
<dbReference type="PANTHER" id="PTHR43607:SF1">
    <property type="entry name" value="H(+)-TRANSPORTING TWO-SECTOR ATPASE"/>
    <property type="match status" value="1"/>
</dbReference>
<keyword evidence="5" id="KW-1278">Translocase</keyword>
<evidence type="ECO:0000256" key="3">
    <source>
        <dbReference type="ARBA" id="ARBA00022741"/>
    </source>
</evidence>
<dbReference type="InterPro" id="IPR022878">
    <property type="entry name" value="V-ATPase_asu"/>
</dbReference>
<dbReference type="PANTHER" id="PTHR43607">
    <property type="entry name" value="V-TYPE PROTON ATPASE CATALYTIC SUBUNIT A"/>
    <property type="match status" value="1"/>
</dbReference>
<dbReference type="Pfam" id="PF16886">
    <property type="entry name" value="ATP-synt_ab_Xtn"/>
    <property type="match status" value="1"/>
</dbReference>
<keyword evidence="3" id="KW-0547">Nucleotide-binding</keyword>